<evidence type="ECO:0000259" key="4">
    <source>
        <dbReference type="PROSITE" id="PS51253"/>
    </source>
</evidence>
<dbReference type="PANTHER" id="PTHR19303:SF71">
    <property type="entry name" value="ZINC FINGER PHD-TYPE DOMAIN-CONTAINING PROTEIN"/>
    <property type="match status" value="1"/>
</dbReference>
<evidence type="ECO:0000256" key="2">
    <source>
        <dbReference type="ARBA" id="ARBA00023125"/>
    </source>
</evidence>
<gene>
    <name evidence="5" type="ORF">ACOC_LOCUS286</name>
</gene>
<dbReference type="Proteomes" id="UP000267027">
    <property type="component" value="Unassembled WGS sequence"/>
</dbReference>
<dbReference type="WBParaSite" id="ACOC_0000028501-mRNA-1">
    <property type="protein sequence ID" value="ACOC_0000028501-mRNA-1"/>
    <property type="gene ID" value="ACOC_0000028501"/>
</dbReference>
<keyword evidence="2" id="KW-0238">DNA-binding</keyword>
<feature type="domain" description="HTH CENPB-type" evidence="4">
    <location>
        <begin position="407"/>
        <end position="478"/>
    </location>
</feature>
<evidence type="ECO:0000313" key="5">
    <source>
        <dbReference type="EMBL" id="VDM51871.1"/>
    </source>
</evidence>
<protein>
    <submittedName>
        <fullName evidence="7">HTH CENPB-type domain-containing protein</fullName>
    </submittedName>
</protein>
<reference evidence="5 6" key="2">
    <citation type="submission" date="2018-11" db="EMBL/GenBank/DDBJ databases">
        <authorList>
            <consortium name="Pathogen Informatics"/>
        </authorList>
    </citation>
    <scope>NUCLEOTIDE SEQUENCE [LARGE SCALE GENOMIC DNA]</scope>
    <source>
        <strain evidence="5 6">Costa Rica</strain>
    </source>
</reference>
<dbReference type="SUPFAM" id="SSF46689">
    <property type="entry name" value="Homeodomain-like"/>
    <property type="match status" value="1"/>
</dbReference>
<evidence type="ECO:0000256" key="1">
    <source>
        <dbReference type="ARBA" id="ARBA00004123"/>
    </source>
</evidence>
<feature type="region of interest" description="Disordered" evidence="3">
    <location>
        <begin position="1"/>
        <end position="25"/>
    </location>
</feature>
<dbReference type="GO" id="GO:0003677">
    <property type="term" value="F:DNA binding"/>
    <property type="evidence" value="ECO:0007669"/>
    <property type="project" value="UniProtKB-KW"/>
</dbReference>
<proteinExistence type="predicted"/>
<name>A0A158PD56_ANGCS</name>
<dbReference type="OMA" id="NEIFDPC"/>
<dbReference type="SMART" id="SM00674">
    <property type="entry name" value="CENPB"/>
    <property type="match status" value="1"/>
</dbReference>
<organism evidence="7">
    <name type="scientific">Angiostrongylus costaricensis</name>
    <name type="common">Nematode worm</name>
    <dbReference type="NCBI Taxonomy" id="334426"/>
    <lineage>
        <taxon>Eukaryota</taxon>
        <taxon>Metazoa</taxon>
        <taxon>Ecdysozoa</taxon>
        <taxon>Nematoda</taxon>
        <taxon>Chromadorea</taxon>
        <taxon>Rhabditida</taxon>
        <taxon>Rhabditina</taxon>
        <taxon>Rhabditomorpha</taxon>
        <taxon>Strongyloidea</taxon>
        <taxon>Metastrongylidae</taxon>
        <taxon>Angiostrongylus</taxon>
    </lineage>
</organism>
<feature type="compositionally biased region" description="Polar residues" evidence="3">
    <location>
        <begin position="1"/>
        <end position="11"/>
    </location>
</feature>
<dbReference type="OrthoDB" id="5875523at2759"/>
<dbReference type="InterPro" id="IPR009057">
    <property type="entry name" value="Homeodomain-like_sf"/>
</dbReference>
<dbReference type="STRING" id="334426.A0A158PD56"/>
<dbReference type="EMBL" id="UYYA01000024">
    <property type="protein sequence ID" value="VDM51871.1"/>
    <property type="molecule type" value="Genomic_DNA"/>
</dbReference>
<keyword evidence="6" id="KW-1185">Reference proteome</keyword>
<dbReference type="AlphaFoldDB" id="A0A158PD56"/>
<evidence type="ECO:0000256" key="3">
    <source>
        <dbReference type="SAM" id="MobiDB-lite"/>
    </source>
</evidence>
<dbReference type="PROSITE" id="PS51253">
    <property type="entry name" value="HTH_CENPB"/>
    <property type="match status" value="1"/>
</dbReference>
<dbReference type="GO" id="GO:0005634">
    <property type="term" value="C:nucleus"/>
    <property type="evidence" value="ECO:0007669"/>
    <property type="project" value="UniProtKB-SubCell"/>
</dbReference>
<dbReference type="Pfam" id="PF03221">
    <property type="entry name" value="HTH_Tnp_Tc5"/>
    <property type="match status" value="1"/>
</dbReference>
<sequence length="644" mass="71039">MNPFGSTSDANISGDLKDRKRRTSEETADAIQSLAKALRLEAEADASTSSDELRITSCALQLFARKYTVNHINATEITANKNSAAVDPTISNDHPMKQIVEQSDKEMSVKEALAKGFRNYKVRLPKRKLQYDPDPAIDTSVLYSLFANDAVDENHKDAELTCQHSTLKSNHGLKSYSDNVVDNEKQEEQKESKILLIFSVSVVDEVDRKASIYVLPPFWSLPLVVSKGYRGGYYIRGVKYVQMTTLMQSGTLVVSLYVPIRFEYDGQIVKFTLSDILLANGIAINDPTNCVELIKVFTTSVLLLHHLIAEHLLCNCGPNPLNPNATIKLDYEAIPITAELPPLACHKSEYFELALNASYGPNELFHPYRIESIILNRAEVIRDQTAALMAETDADEDPERSFSGTRKKNKVRRTSFVGLNILMWRFFKDCRDNGIVLNGKLLKEHAMMIARQLGLENFKGSEGWLDAFKRRHRIDLKVMSGVPVHYEETDEDRMEDIHDEGDFKPSITAALLECVEKATSSKSPAPVAVASVSNTGPLNLASLLGSGDGSIADNLSDVAAIADATSSAHVSPTGLHPHCQVAPSLPSDEKGFIAAVVKSAAIRVHDKELSSSLETIRSYILSNDASIMPLFLELQLKLAAVSCL</sequence>
<evidence type="ECO:0000313" key="6">
    <source>
        <dbReference type="Proteomes" id="UP000267027"/>
    </source>
</evidence>
<comment type="subcellular location">
    <subcellularLocation>
        <location evidence="1">Nucleus</location>
    </subcellularLocation>
</comment>
<dbReference type="InterPro" id="IPR050863">
    <property type="entry name" value="CenT-Element_Derived"/>
</dbReference>
<dbReference type="Gene3D" id="1.10.10.60">
    <property type="entry name" value="Homeodomain-like"/>
    <property type="match status" value="1"/>
</dbReference>
<accession>A0A158PD56</accession>
<dbReference type="PANTHER" id="PTHR19303">
    <property type="entry name" value="TRANSPOSON"/>
    <property type="match status" value="1"/>
</dbReference>
<evidence type="ECO:0000313" key="7">
    <source>
        <dbReference type="WBParaSite" id="ACOC_0000028501-mRNA-1"/>
    </source>
</evidence>
<reference evidence="7" key="1">
    <citation type="submission" date="2016-04" db="UniProtKB">
        <authorList>
            <consortium name="WormBaseParasite"/>
        </authorList>
    </citation>
    <scope>IDENTIFICATION</scope>
</reference>
<dbReference type="InterPro" id="IPR006600">
    <property type="entry name" value="HTH_CenpB_DNA-bd_dom"/>
</dbReference>